<dbReference type="Proteomes" id="UP001305606">
    <property type="component" value="Chromosome"/>
</dbReference>
<evidence type="ECO:0000313" key="2">
    <source>
        <dbReference type="EMBL" id="WNF00929.1"/>
    </source>
</evidence>
<dbReference type="EMBL" id="CP117522">
    <property type="protein sequence ID" value="WNF00929.1"/>
    <property type="molecule type" value="Genomic_DNA"/>
</dbReference>
<feature type="compositionally biased region" description="Basic and acidic residues" evidence="1">
    <location>
        <begin position="1"/>
        <end position="12"/>
    </location>
</feature>
<feature type="region of interest" description="Disordered" evidence="1">
    <location>
        <begin position="174"/>
        <end position="263"/>
    </location>
</feature>
<dbReference type="RefSeq" id="WP_311039273.1">
    <property type="nucleotide sequence ID" value="NZ_CP117522.1"/>
</dbReference>
<feature type="compositionally biased region" description="Basic and acidic residues" evidence="1">
    <location>
        <begin position="248"/>
        <end position="263"/>
    </location>
</feature>
<proteinExistence type="predicted"/>
<keyword evidence="3" id="KW-1185">Reference proteome</keyword>
<gene>
    <name evidence="2" type="ORF">PS467_39145</name>
</gene>
<feature type="region of interest" description="Disordered" evidence="1">
    <location>
        <begin position="1"/>
        <end position="58"/>
    </location>
</feature>
<reference evidence="2 3" key="1">
    <citation type="submission" date="2023-02" db="EMBL/GenBank/DDBJ databases">
        <title>Streptomyces sp. SCA4-21 with antifungal activity against Fusarium oxysporum f. sp. cubense, Streptomyces sp. SCA2-17 with antifungal activity against Fusarium oxysporum f. sp. cubense.</title>
        <authorList>
            <person name="Qi D."/>
        </authorList>
    </citation>
    <scope>NUCLEOTIDE SEQUENCE [LARGE SCALE GENOMIC DNA]</scope>
    <source>
        <strain evidence="2 3">SCA4-21</strain>
    </source>
</reference>
<evidence type="ECO:0000256" key="1">
    <source>
        <dbReference type="SAM" id="MobiDB-lite"/>
    </source>
</evidence>
<protein>
    <submittedName>
        <fullName evidence="2">Uncharacterized protein</fullName>
    </submittedName>
</protein>
<organism evidence="2 3">
    <name type="scientific">Streptomyces luomodiensis</name>
    <dbReference type="NCBI Taxonomy" id="3026192"/>
    <lineage>
        <taxon>Bacteria</taxon>
        <taxon>Bacillati</taxon>
        <taxon>Actinomycetota</taxon>
        <taxon>Actinomycetes</taxon>
        <taxon>Kitasatosporales</taxon>
        <taxon>Streptomycetaceae</taxon>
        <taxon>Streptomyces</taxon>
    </lineage>
</organism>
<name>A0ABY9V805_9ACTN</name>
<evidence type="ECO:0000313" key="3">
    <source>
        <dbReference type="Proteomes" id="UP001305606"/>
    </source>
</evidence>
<accession>A0ABY9V805</accession>
<feature type="compositionally biased region" description="Low complexity" evidence="1">
    <location>
        <begin position="199"/>
        <end position="214"/>
    </location>
</feature>
<sequence length="263" mass="27746">MSEAEHDGHGFVDEEEQDDQGVAHGRAHRRGEWRRDEQGEEAQEGELLPAGEETDRSPDVLLDVPHLEVDEIGLEVEDLRARVSLQAEVLDLLKLNVGADVHLGRVKLEIKGVEAQALLKVRLDNVARVVGRVLRTIDNNPQILEQITQGAGAAVRDVGGGAGSAVDELGRGTAEAAEDVGRSAGGAVREAGRTAGESARALGKGAGEAAGKAVRGAEKSARRPSGSAESAAEDTADAAEPTARRPKHEAERGQTRKRTSEPP</sequence>